<evidence type="ECO:0000313" key="2">
    <source>
        <dbReference type="Proteomes" id="UP000027451"/>
    </source>
</evidence>
<proteinExistence type="predicted"/>
<dbReference type="OrthoDB" id="9102994at2"/>
<accession>A0A656QFI3</accession>
<reference evidence="1 2" key="1">
    <citation type="submission" date="2014-03" db="EMBL/GenBank/DDBJ databases">
        <title>Draft Genome Sequences of Four Burkholderia Strains.</title>
        <authorList>
            <person name="Liu X.Y."/>
            <person name="Li C.X."/>
            <person name="Xu J.H."/>
        </authorList>
    </citation>
    <scope>NUCLEOTIDE SEQUENCE [LARGE SCALE GENOMIC DNA]</scope>
    <source>
        <strain evidence="1 2">OP-1</strain>
    </source>
</reference>
<name>A0A656QFI3_9BURK</name>
<gene>
    <name evidence="1" type="ORF">BG60_23015</name>
</gene>
<dbReference type="RefSeq" id="WP_008345877.1">
    <property type="nucleotide sequence ID" value="NZ_CP084288.1"/>
</dbReference>
<sequence length="78" mass="8471">MTTLTITDLPCVETMHRNAMSAIHGGMLYLTNPDSKKLPEMPKLPDSWPGAALLKELHLPPPLPALPSAPPPLDPRLL</sequence>
<keyword evidence="2" id="KW-1185">Reference proteome</keyword>
<protein>
    <submittedName>
        <fullName evidence="1">Uncharacterized protein</fullName>
    </submittedName>
</protein>
<comment type="caution">
    <text evidence="1">The sequence shown here is derived from an EMBL/GenBank/DDBJ whole genome shotgun (WGS) entry which is preliminary data.</text>
</comment>
<evidence type="ECO:0000313" key="1">
    <source>
        <dbReference type="EMBL" id="KDR26467.1"/>
    </source>
</evidence>
<dbReference type="EMBL" id="JFHD01000034">
    <property type="protein sequence ID" value="KDR26467.1"/>
    <property type="molecule type" value="Genomic_DNA"/>
</dbReference>
<dbReference type="AlphaFoldDB" id="A0A656QFI3"/>
<organism evidence="1 2">
    <name type="scientific">Caballeronia zhejiangensis</name>
    <dbReference type="NCBI Taxonomy" id="871203"/>
    <lineage>
        <taxon>Bacteria</taxon>
        <taxon>Pseudomonadati</taxon>
        <taxon>Pseudomonadota</taxon>
        <taxon>Betaproteobacteria</taxon>
        <taxon>Burkholderiales</taxon>
        <taxon>Burkholderiaceae</taxon>
        <taxon>Caballeronia</taxon>
    </lineage>
</organism>
<dbReference type="Proteomes" id="UP000027451">
    <property type="component" value="Unassembled WGS sequence"/>
</dbReference>